<feature type="region of interest" description="Disordered" evidence="1">
    <location>
        <begin position="1"/>
        <end position="56"/>
    </location>
</feature>
<gene>
    <name evidence="2" type="ORF">San01_05490</name>
</gene>
<feature type="compositionally biased region" description="Basic and acidic residues" evidence="1">
    <location>
        <begin position="30"/>
        <end position="46"/>
    </location>
</feature>
<keyword evidence="3" id="KW-1185">Reference proteome</keyword>
<proteinExistence type="predicted"/>
<protein>
    <submittedName>
        <fullName evidence="2">Uncharacterized protein</fullName>
    </submittedName>
</protein>
<dbReference type="AlphaFoldDB" id="A0A5J4L7A3"/>
<comment type="caution">
    <text evidence="2">The sequence shown here is derived from an EMBL/GenBank/DDBJ whole genome shotgun (WGS) entry which is preliminary data.</text>
</comment>
<evidence type="ECO:0000313" key="3">
    <source>
        <dbReference type="Proteomes" id="UP000325598"/>
    </source>
</evidence>
<feature type="region of interest" description="Disordered" evidence="1">
    <location>
        <begin position="114"/>
        <end position="136"/>
    </location>
</feature>
<sequence>MAAVERHPVGQRLPAVGRGPAGRSGGRLTAEARRGRHSGEPRRTPEKAPAPLVPRRGTFVAGLITSHRPAHPDCVVRKPRALPNLSAMLVFHDATAGSNTVPAADITPWPRDGRPNGAAGALPARQGPGALLASAL</sequence>
<evidence type="ECO:0000313" key="2">
    <source>
        <dbReference type="EMBL" id="GES28062.1"/>
    </source>
</evidence>
<accession>A0A5J4L7A3</accession>
<dbReference type="EMBL" id="BLAG01000004">
    <property type="protein sequence ID" value="GES28062.1"/>
    <property type="molecule type" value="Genomic_DNA"/>
</dbReference>
<organism evidence="2 3">
    <name type="scientific">Streptomyces angustmyceticus</name>
    <dbReference type="NCBI Taxonomy" id="285578"/>
    <lineage>
        <taxon>Bacteria</taxon>
        <taxon>Bacillati</taxon>
        <taxon>Actinomycetota</taxon>
        <taxon>Actinomycetes</taxon>
        <taxon>Kitasatosporales</taxon>
        <taxon>Streptomycetaceae</taxon>
        <taxon>Streptomyces</taxon>
    </lineage>
</organism>
<dbReference type="Proteomes" id="UP000325598">
    <property type="component" value="Unassembled WGS sequence"/>
</dbReference>
<reference evidence="2 3" key="1">
    <citation type="submission" date="2019-10" db="EMBL/GenBank/DDBJ databases">
        <title>Whole genome shotgun sequence of Streptomyces angustmyceticus NBRC 3934.</title>
        <authorList>
            <person name="Hosoyama A."/>
            <person name="Ichikawa N."/>
            <person name="Kimura A."/>
            <person name="Kitahashi Y."/>
            <person name="Komaki H."/>
            <person name="Uohara A."/>
        </authorList>
    </citation>
    <scope>NUCLEOTIDE SEQUENCE [LARGE SCALE GENOMIC DNA]</scope>
    <source>
        <strain evidence="2 3">NBRC 3934</strain>
    </source>
</reference>
<name>A0A5J4L7A3_9ACTN</name>
<evidence type="ECO:0000256" key="1">
    <source>
        <dbReference type="SAM" id="MobiDB-lite"/>
    </source>
</evidence>